<dbReference type="AlphaFoldDB" id="A0A8B7PHM9"/>
<comment type="subcellular location">
    <subcellularLocation>
        <location evidence="1">Membrane</location>
        <topology evidence="1">Multi-pass membrane protein</topology>
    </subcellularLocation>
</comment>
<dbReference type="Pfam" id="PF04923">
    <property type="entry name" value="Ninjurin"/>
    <property type="match status" value="1"/>
</dbReference>
<evidence type="ECO:0000256" key="7">
    <source>
        <dbReference type="SAM" id="MobiDB-lite"/>
    </source>
</evidence>
<dbReference type="KEGG" id="hazt:108681045"/>
<dbReference type="RefSeq" id="XP_018025500.1">
    <property type="nucleotide sequence ID" value="XM_018170011.2"/>
</dbReference>
<proteinExistence type="inferred from homology"/>
<gene>
    <name evidence="10" type="primary">LOC108681045</name>
</gene>
<evidence type="ECO:0000256" key="8">
    <source>
        <dbReference type="SAM" id="Phobius"/>
    </source>
</evidence>
<feature type="compositionally biased region" description="Low complexity" evidence="7">
    <location>
        <begin position="80"/>
        <end position="93"/>
    </location>
</feature>
<organism evidence="9 10">
    <name type="scientific">Hyalella azteca</name>
    <name type="common">Amphipod</name>
    <dbReference type="NCBI Taxonomy" id="294128"/>
    <lineage>
        <taxon>Eukaryota</taxon>
        <taxon>Metazoa</taxon>
        <taxon>Ecdysozoa</taxon>
        <taxon>Arthropoda</taxon>
        <taxon>Crustacea</taxon>
        <taxon>Multicrustacea</taxon>
        <taxon>Malacostraca</taxon>
        <taxon>Eumalacostraca</taxon>
        <taxon>Peracarida</taxon>
        <taxon>Amphipoda</taxon>
        <taxon>Senticaudata</taxon>
        <taxon>Talitrida</taxon>
        <taxon>Talitroidea</taxon>
        <taxon>Hyalellidae</taxon>
        <taxon>Hyalella</taxon>
    </lineage>
</organism>
<evidence type="ECO:0000313" key="10">
    <source>
        <dbReference type="RefSeq" id="XP_018025500.1"/>
    </source>
</evidence>
<keyword evidence="6 8" id="KW-0472">Membrane</keyword>
<keyword evidence="3 8" id="KW-0812">Transmembrane</keyword>
<name>A0A8B7PHM9_HYAAZ</name>
<dbReference type="PANTHER" id="PTHR12316:SF17">
    <property type="entry name" value="NINJURIN C, ISOFORM D"/>
    <property type="match status" value="1"/>
</dbReference>
<comment type="similarity">
    <text evidence="2">Belongs to the ninjurin family.</text>
</comment>
<dbReference type="OrthoDB" id="6114058at2759"/>
<feature type="region of interest" description="Disordered" evidence="7">
    <location>
        <begin position="1"/>
        <end position="185"/>
    </location>
</feature>
<dbReference type="GO" id="GO:0042246">
    <property type="term" value="P:tissue regeneration"/>
    <property type="evidence" value="ECO:0007669"/>
    <property type="project" value="InterPro"/>
</dbReference>
<evidence type="ECO:0000256" key="5">
    <source>
        <dbReference type="ARBA" id="ARBA00022989"/>
    </source>
</evidence>
<feature type="transmembrane region" description="Helical" evidence="8">
    <location>
        <begin position="227"/>
        <end position="251"/>
    </location>
</feature>
<reference evidence="10" key="1">
    <citation type="submission" date="2025-08" db="UniProtKB">
        <authorList>
            <consortium name="RefSeq"/>
        </authorList>
    </citation>
    <scope>IDENTIFICATION</scope>
    <source>
        <tissue evidence="10">Whole organism</tissue>
    </source>
</reference>
<keyword evidence="5 8" id="KW-1133">Transmembrane helix</keyword>
<evidence type="ECO:0000256" key="4">
    <source>
        <dbReference type="ARBA" id="ARBA00022889"/>
    </source>
</evidence>
<feature type="transmembrane region" description="Helical" evidence="8">
    <location>
        <begin position="272"/>
        <end position="295"/>
    </location>
</feature>
<feature type="compositionally biased region" description="Polar residues" evidence="7">
    <location>
        <begin position="98"/>
        <end position="132"/>
    </location>
</feature>
<dbReference type="Proteomes" id="UP000694843">
    <property type="component" value="Unplaced"/>
</dbReference>
<evidence type="ECO:0000256" key="3">
    <source>
        <dbReference type="ARBA" id="ARBA00022692"/>
    </source>
</evidence>
<feature type="compositionally biased region" description="Basic and acidic residues" evidence="7">
    <location>
        <begin position="169"/>
        <end position="185"/>
    </location>
</feature>
<evidence type="ECO:0000256" key="2">
    <source>
        <dbReference type="ARBA" id="ARBA00008141"/>
    </source>
</evidence>
<protein>
    <submittedName>
        <fullName evidence="10">Uncharacterized protein LOC108681045</fullName>
    </submittedName>
</protein>
<evidence type="ECO:0000256" key="1">
    <source>
        <dbReference type="ARBA" id="ARBA00004141"/>
    </source>
</evidence>
<dbReference type="GO" id="GO:0016020">
    <property type="term" value="C:membrane"/>
    <property type="evidence" value="ECO:0007669"/>
    <property type="project" value="UniProtKB-SubCell"/>
</dbReference>
<evidence type="ECO:0000313" key="9">
    <source>
        <dbReference type="Proteomes" id="UP000694843"/>
    </source>
</evidence>
<feature type="compositionally biased region" description="Polar residues" evidence="7">
    <location>
        <begin position="1"/>
        <end position="13"/>
    </location>
</feature>
<keyword evidence="4" id="KW-0130">Cell adhesion</keyword>
<dbReference type="GO" id="GO:0007155">
    <property type="term" value="P:cell adhesion"/>
    <property type="evidence" value="ECO:0007669"/>
    <property type="project" value="UniProtKB-KW"/>
</dbReference>
<dbReference type="InterPro" id="IPR007007">
    <property type="entry name" value="Ninjurin"/>
</dbReference>
<sequence length="315" mass="34185">MSANDWWNATPASASVVADDSNPDAATETANDDFLDKPNSTEALLPHSGNAKPADKFDENHFTNTALEPEPDTSIKPVASLSPSKPSTTDPDPGALGLSSSSPDAVDSTTPRYSVSRNRIPSSYSALNNGLLTPSRSPSPYPSSSPHHHPPRGPSLGNPHGPHISNPDKIPEWSTYHHEHTHGKVDRNSFKRNMTIAKGFLDISLLSANSNQLKHLLNFGDRSSPTFYLAQAGLITSLVLQLLTGVLLIVLERWNINKPHHAHWSLRLNNTTVCMVFFTLIINVFVSSLGVDVMINNVQGQIPLDIVGRSVNETM</sequence>
<evidence type="ECO:0000256" key="6">
    <source>
        <dbReference type="ARBA" id="ARBA00023136"/>
    </source>
</evidence>
<dbReference type="GeneID" id="108681045"/>
<accession>A0A8B7PHM9</accession>
<dbReference type="PANTHER" id="PTHR12316">
    <property type="entry name" value="NINJURIN-RELATED"/>
    <property type="match status" value="1"/>
</dbReference>
<keyword evidence="9" id="KW-1185">Reference proteome</keyword>